<protein>
    <recommendedName>
        <fullName evidence="4">AraC family transcriptional regulator</fullName>
    </recommendedName>
</protein>
<reference evidence="2" key="2">
    <citation type="submission" date="2020-09" db="EMBL/GenBank/DDBJ databases">
        <authorList>
            <person name="Sun Q."/>
            <person name="Kim S."/>
        </authorList>
    </citation>
    <scope>NUCLEOTIDE SEQUENCE</scope>
    <source>
        <strain evidence="2">KCTC 12710</strain>
    </source>
</reference>
<comment type="caution">
    <text evidence="2">The sequence shown here is derived from an EMBL/GenBank/DDBJ whole genome shotgun (WGS) entry which is preliminary data.</text>
</comment>
<name>A0A918V7D7_9FLAO</name>
<feature type="chain" id="PRO_5038013434" description="AraC family transcriptional regulator" evidence="1">
    <location>
        <begin position="19"/>
        <end position="170"/>
    </location>
</feature>
<dbReference type="EMBL" id="BMWZ01000002">
    <property type="protein sequence ID" value="GGZ72510.1"/>
    <property type="molecule type" value="Genomic_DNA"/>
</dbReference>
<sequence>MKITISILAIFFTLSATSQSKNQNYKQTPFKKWNKLQSIDSTGQYINSYFKTTTAYGESYNMITDEKIECEFVLLIDVDEFHVRVAHKGIPGMLTFDDLDITEVILLTPDHKSHKLPAYRGKYGIFFYNTKLFKHKTELLKLMQNAGKYGMTFYSNESKESTKYFLTFKI</sequence>
<organism evidence="2 3">
    <name type="scientific">Algibacter mikhailovii</name>
    <dbReference type="NCBI Taxonomy" id="425498"/>
    <lineage>
        <taxon>Bacteria</taxon>
        <taxon>Pseudomonadati</taxon>
        <taxon>Bacteroidota</taxon>
        <taxon>Flavobacteriia</taxon>
        <taxon>Flavobacteriales</taxon>
        <taxon>Flavobacteriaceae</taxon>
        <taxon>Algibacter</taxon>
    </lineage>
</organism>
<keyword evidence="3" id="KW-1185">Reference proteome</keyword>
<dbReference type="Proteomes" id="UP000636004">
    <property type="component" value="Unassembled WGS sequence"/>
</dbReference>
<evidence type="ECO:0000313" key="3">
    <source>
        <dbReference type="Proteomes" id="UP000636004"/>
    </source>
</evidence>
<reference evidence="2" key="1">
    <citation type="journal article" date="2014" name="Int. J. Syst. Evol. Microbiol.">
        <title>Complete genome sequence of Corynebacterium casei LMG S-19264T (=DSM 44701T), isolated from a smear-ripened cheese.</title>
        <authorList>
            <consortium name="US DOE Joint Genome Institute (JGI-PGF)"/>
            <person name="Walter F."/>
            <person name="Albersmeier A."/>
            <person name="Kalinowski J."/>
            <person name="Ruckert C."/>
        </authorList>
    </citation>
    <scope>NUCLEOTIDE SEQUENCE</scope>
    <source>
        <strain evidence="2">KCTC 12710</strain>
    </source>
</reference>
<evidence type="ECO:0000256" key="1">
    <source>
        <dbReference type="SAM" id="SignalP"/>
    </source>
</evidence>
<dbReference type="RefSeq" id="WP_189359387.1">
    <property type="nucleotide sequence ID" value="NZ_BMWZ01000002.1"/>
</dbReference>
<keyword evidence="1" id="KW-0732">Signal</keyword>
<feature type="signal peptide" evidence="1">
    <location>
        <begin position="1"/>
        <end position="18"/>
    </location>
</feature>
<proteinExistence type="predicted"/>
<evidence type="ECO:0000313" key="2">
    <source>
        <dbReference type="EMBL" id="GGZ72510.1"/>
    </source>
</evidence>
<evidence type="ECO:0008006" key="4">
    <source>
        <dbReference type="Google" id="ProtNLM"/>
    </source>
</evidence>
<gene>
    <name evidence="2" type="ORF">GCM10007028_06920</name>
</gene>
<accession>A0A918V7D7</accession>
<dbReference type="AlphaFoldDB" id="A0A918V7D7"/>